<reference evidence="1 2" key="1">
    <citation type="submission" date="2021-06" db="EMBL/GenBank/DDBJ databases">
        <authorList>
            <person name="Kallberg Y."/>
            <person name="Tangrot J."/>
            <person name="Rosling A."/>
        </authorList>
    </citation>
    <scope>NUCLEOTIDE SEQUENCE [LARGE SCALE GENOMIC DNA]</scope>
    <source>
        <strain evidence="1 2">120-4 pot B 10/14</strain>
    </source>
</reference>
<organism evidence="1 2">
    <name type="scientific">Gigaspora margarita</name>
    <dbReference type="NCBI Taxonomy" id="4874"/>
    <lineage>
        <taxon>Eukaryota</taxon>
        <taxon>Fungi</taxon>
        <taxon>Fungi incertae sedis</taxon>
        <taxon>Mucoromycota</taxon>
        <taxon>Glomeromycotina</taxon>
        <taxon>Glomeromycetes</taxon>
        <taxon>Diversisporales</taxon>
        <taxon>Gigasporaceae</taxon>
        <taxon>Gigaspora</taxon>
    </lineage>
</organism>
<gene>
    <name evidence="1" type="ORF">GMARGA_LOCUS8140</name>
</gene>
<comment type="caution">
    <text evidence="1">The sequence shown here is derived from an EMBL/GenBank/DDBJ whole genome shotgun (WGS) entry which is preliminary data.</text>
</comment>
<sequence>MQTEQQLEYRKNELKKRQACHKCYIKGKDNTNQNEQINEEDSI</sequence>
<protein>
    <submittedName>
        <fullName evidence="1">31473_t:CDS:1</fullName>
    </submittedName>
</protein>
<dbReference type="Proteomes" id="UP000789901">
    <property type="component" value="Unassembled WGS sequence"/>
</dbReference>
<dbReference type="EMBL" id="CAJVQB010004116">
    <property type="protein sequence ID" value="CAG8627229.1"/>
    <property type="molecule type" value="Genomic_DNA"/>
</dbReference>
<proteinExistence type="predicted"/>
<accession>A0ABN7UMY4</accession>
<evidence type="ECO:0000313" key="1">
    <source>
        <dbReference type="EMBL" id="CAG8627229.1"/>
    </source>
</evidence>
<evidence type="ECO:0000313" key="2">
    <source>
        <dbReference type="Proteomes" id="UP000789901"/>
    </source>
</evidence>
<keyword evidence="2" id="KW-1185">Reference proteome</keyword>
<name>A0ABN7UMY4_GIGMA</name>